<gene>
    <name evidence="10" type="ORF">ZOSMA_487G00100</name>
</gene>
<evidence type="ECO:0000256" key="3">
    <source>
        <dbReference type="ARBA" id="ARBA00022692"/>
    </source>
</evidence>
<reference evidence="11" key="1">
    <citation type="journal article" date="2016" name="Nature">
        <title>The genome of the seagrass Zostera marina reveals angiosperm adaptation to the sea.</title>
        <authorList>
            <person name="Olsen J.L."/>
            <person name="Rouze P."/>
            <person name="Verhelst B."/>
            <person name="Lin Y.-C."/>
            <person name="Bayer T."/>
            <person name="Collen J."/>
            <person name="Dattolo E."/>
            <person name="De Paoli E."/>
            <person name="Dittami S."/>
            <person name="Maumus F."/>
            <person name="Michel G."/>
            <person name="Kersting A."/>
            <person name="Lauritano C."/>
            <person name="Lohaus R."/>
            <person name="Toepel M."/>
            <person name="Tonon T."/>
            <person name="Vanneste K."/>
            <person name="Amirebrahimi M."/>
            <person name="Brakel J."/>
            <person name="Bostroem C."/>
            <person name="Chovatia M."/>
            <person name="Grimwood J."/>
            <person name="Jenkins J.W."/>
            <person name="Jueterbock A."/>
            <person name="Mraz A."/>
            <person name="Stam W.T."/>
            <person name="Tice H."/>
            <person name="Bornberg-Bauer E."/>
            <person name="Green P.J."/>
            <person name="Pearson G.A."/>
            <person name="Procaccini G."/>
            <person name="Duarte C.M."/>
            <person name="Schmutz J."/>
            <person name="Reusch T.B.H."/>
            <person name="Van de Peer Y."/>
        </authorList>
    </citation>
    <scope>NUCLEOTIDE SEQUENCE [LARGE SCALE GENOMIC DNA]</scope>
    <source>
        <strain evidence="11">cv. Finnish</strain>
    </source>
</reference>
<dbReference type="OrthoDB" id="785175at2759"/>
<dbReference type="GO" id="GO:0016020">
    <property type="term" value="C:membrane"/>
    <property type="evidence" value="ECO:0007669"/>
    <property type="project" value="UniProtKB-SubCell"/>
</dbReference>
<keyword evidence="3" id="KW-0812">Transmembrane</keyword>
<name>A0A0K9P1T3_ZOSMR</name>
<evidence type="ECO:0000256" key="6">
    <source>
        <dbReference type="ARBA" id="ARBA00022989"/>
    </source>
</evidence>
<dbReference type="InterPro" id="IPR003591">
    <property type="entry name" value="Leu-rich_rpt_typical-subtyp"/>
</dbReference>
<dbReference type="FunFam" id="3.80.10.10:FF:000062">
    <property type="entry name" value="protein STRUBBELIG-RECEPTOR FAMILY 3"/>
    <property type="match status" value="1"/>
</dbReference>
<protein>
    <recommendedName>
        <fullName evidence="9">Leucine-rich repeat-containing N-terminal plant-type domain-containing protein</fullName>
    </recommendedName>
</protein>
<dbReference type="Pfam" id="PF00560">
    <property type="entry name" value="LRR_1"/>
    <property type="match status" value="2"/>
</dbReference>
<dbReference type="InterPro" id="IPR013210">
    <property type="entry name" value="LRR_N_plant-typ"/>
</dbReference>
<proteinExistence type="predicted"/>
<dbReference type="InterPro" id="IPR001611">
    <property type="entry name" value="Leu-rich_rpt"/>
</dbReference>
<dbReference type="Pfam" id="PF08263">
    <property type="entry name" value="LRRNT_2"/>
    <property type="match status" value="1"/>
</dbReference>
<evidence type="ECO:0000256" key="1">
    <source>
        <dbReference type="ARBA" id="ARBA00004370"/>
    </source>
</evidence>
<dbReference type="PANTHER" id="PTHR48007">
    <property type="entry name" value="LEUCINE-RICH REPEAT RECEPTOR-LIKE PROTEIN KINASE PXC1"/>
    <property type="match status" value="1"/>
</dbReference>
<dbReference type="Gene3D" id="3.80.10.10">
    <property type="entry name" value="Ribonuclease Inhibitor"/>
    <property type="match status" value="1"/>
</dbReference>
<dbReference type="SUPFAM" id="SSF52058">
    <property type="entry name" value="L domain-like"/>
    <property type="match status" value="1"/>
</dbReference>
<keyword evidence="11" id="KW-1185">Reference proteome</keyword>
<keyword evidence="2" id="KW-0433">Leucine-rich repeat</keyword>
<comment type="subcellular location">
    <subcellularLocation>
        <location evidence="1">Membrane</location>
    </subcellularLocation>
</comment>
<evidence type="ECO:0000256" key="4">
    <source>
        <dbReference type="ARBA" id="ARBA00022729"/>
    </source>
</evidence>
<dbReference type="InterPro" id="IPR046959">
    <property type="entry name" value="PRK1-6/SRF4-like"/>
</dbReference>
<evidence type="ECO:0000259" key="9">
    <source>
        <dbReference type="Pfam" id="PF08263"/>
    </source>
</evidence>
<dbReference type="OMA" id="NIMDGHI"/>
<dbReference type="EMBL" id="LFYR01001404">
    <property type="protein sequence ID" value="KMZ62182.1"/>
    <property type="molecule type" value="Genomic_DNA"/>
</dbReference>
<feature type="domain" description="Leucine-rich repeat-containing N-terminal plant-type" evidence="9">
    <location>
        <begin position="52"/>
        <end position="93"/>
    </location>
</feature>
<keyword evidence="4" id="KW-0732">Signal</keyword>
<organism evidence="10 11">
    <name type="scientific">Zostera marina</name>
    <name type="common">Eelgrass</name>
    <dbReference type="NCBI Taxonomy" id="29655"/>
    <lineage>
        <taxon>Eukaryota</taxon>
        <taxon>Viridiplantae</taxon>
        <taxon>Streptophyta</taxon>
        <taxon>Embryophyta</taxon>
        <taxon>Tracheophyta</taxon>
        <taxon>Spermatophyta</taxon>
        <taxon>Magnoliopsida</taxon>
        <taxon>Liliopsida</taxon>
        <taxon>Zosteraceae</taxon>
        <taxon>Zostera</taxon>
    </lineage>
</organism>
<dbReference type="AlphaFoldDB" id="A0A0K9P1T3"/>
<evidence type="ECO:0000256" key="5">
    <source>
        <dbReference type="ARBA" id="ARBA00022737"/>
    </source>
</evidence>
<evidence type="ECO:0000256" key="8">
    <source>
        <dbReference type="ARBA" id="ARBA00023170"/>
    </source>
</evidence>
<dbReference type="InterPro" id="IPR032675">
    <property type="entry name" value="LRR_dom_sf"/>
</dbReference>
<evidence type="ECO:0000256" key="2">
    <source>
        <dbReference type="ARBA" id="ARBA00022614"/>
    </source>
</evidence>
<dbReference type="Proteomes" id="UP000036987">
    <property type="component" value="Unassembled WGS sequence"/>
</dbReference>
<accession>A0A0K9P1T3</accession>
<keyword evidence="7" id="KW-0472">Membrane</keyword>
<comment type="caution">
    <text evidence="10">The sequence shown here is derived from an EMBL/GenBank/DDBJ whole genome shotgun (WGS) entry which is preliminary data.</text>
</comment>
<evidence type="ECO:0000313" key="10">
    <source>
        <dbReference type="EMBL" id="KMZ62182.1"/>
    </source>
</evidence>
<keyword evidence="5" id="KW-0677">Repeat</keyword>
<dbReference type="Pfam" id="PF13855">
    <property type="entry name" value="LRR_8"/>
    <property type="match status" value="1"/>
</dbReference>
<keyword evidence="8" id="KW-0675">Receptor</keyword>
<evidence type="ECO:0000256" key="7">
    <source>
        <dbReference type="ARBA" id="ARBA00023136"/>
    </source>
</evidence>
<dbReference type="PANTHER" id="PTHR48007:SF34">
    <property type="entry name" value="PROTEIN STRUBBELIG-RECEPTOR FAMILY 8 ISOFORM X1"/>
    <property type="match status" value="1"/>
</dbReference>
<dbReference type="STRING" id="29655.A0A0K9P1T3"/>
<sequence>MVWVHLLHSNIMDGHIHISVVNNIHCGKKKIVAALALWVLFIVVPVDSATDPSDVKALGVLYNSLNSPSQLSNWKSNDNGDPCGESWKGISCSGSSVVSIQIQGLGLIGSLGYLLSNLLSLKTLDVSNNKIHDTIPYQVPPNLTHLNLASNNFSGNLPYSISAMTSLEYLNVGHNSLSQVIGDIFTNLHHLLTLDLSSNNFSGNLPKSLGDLSKLSTLHLQNNKLSGPVNVLANIHLSDLYDT</sequence>
<keyword evidence="6" id="KW-1133">Transmembrane helix</keyword>
<dbReference type="SMART" id="SM00369">
    <property type="entry name" value="LRR_TYP"/>
    <property type="match status" value="4"/>
</dbReference>
<evidence type="ECO:0000313" key="11">
    <source>
        <dbReference type="Proteomes" id="UP000036987"/>
    </source>
</evidence>